<comment type="caution">
    <text evidence="2">The sequence shown here is derived from an EMBL/GenBank/DDBJ whole genome shotgun (WGS) entry which is preliminary data.</text>
</comment>
<dbReference type="PATRIC" id="fig|28128.5.peg.2487"/>
<keyword evidence="1" id="KW-0812">Transmembrane</keyword>
<protein>
    <submittedName>
        <fullName evidence="2">Uncharacterized protein</fullName>
    </submittedName>
</protein>
<evidence type="ECO:0000313" key="2">
    <source>
        <dbReference type="EMBL" id="KXA33543.1"/>
    </source>
</evidence>
<dbReference type="AlphaFoldDB" id="A0A133PVY4"/>
<dbReference type="Proteomes" id="UP000070533">
    <property type="component" value="Unassembled WGS sequence"/>
</dbReference>
<name>A0A133PVY4_9BACT</name>
<reference evidence="3" key="1">
    <citation type="submission" date="2016-01" db="EMBL/GenBank/DDBJ databases">
        <authorList>
            <person name="Mitreva M."/>
            <person name="Pepin K.H."/>
            <person name="Mihindukulasuriya K.A."/>
            <person name="Fulton R."/>
            <person name="Fronick C."/>
            <person name="O'Laughlin M."/>
            <person name="Miner T."/>
            <person name="Herter B."/>
            <person name="Rosa B.A."/>
            <person name="Cordes M."/>
            <person name="Tomlinson C."/>
            <person name="Wollam A."/>
            <person name="Palsikar V.B."/>
            <person name="Mardis E.R."/>
            <person name="Wilson R.K."/>
        </authorList>
    </citation>
    <scope>NUCLEOTIDE SEQUENCE [LARGE SCALE GENOMIC DNA]</scope>
    <source>
        <strain evidence="3">MJR7716</strain>
    </source>
</reference>
<proteinExistence type="predicted"/>
<organism evidence="2 3">
    <name type="scientific">Prevotella corporis</name>
    <dbReference type="NCBI Taxonomy" id="28128"/>
    <lineage>
        <taxon>Bacteria</taxon>
        <taxon>Pseudomonadati</taxon>
        <taxon>Bacteroidota</taxon>
        <taxon>Bacteroidia</taxon>
        <taxon>Bacteroidales</taxon>
        <taxon>Prevotellaceae</taxon>
        <taxon>Prevotella</taxon>
    </lineage>
</organism>
<evidence type="ECO:0000313" key="3">
    <source>
        <dbReference type="Proteomes" id="UP000070533"/>
    </source>
</evidence>
<sequence length="41" mass="4374">MKEGLIVGVGGYFVIGYLFHVVFVRGLFCDVCEGGMSVTSS</sequence>
<keyword evidence="3" id="KW-1185">Reference proteome</keyword>
<feature type="transmembrane region" description="Helical" evidence="1">
    <location>
        <begin position="6"/>
        <end position="28"/>
    </location>
</feature>
<dbReference type="EMBL" id="LRQG01000221">
    <property type="protein sequence ID" value="KXA33543.1"/>
    <property type="molecule type" value="Genomic_DNA"/>
</dbReference>
<accession>A0A133PVY4</accession>
<gene>
    <name evidence="2" type="ORF">HMPREF3226_02416</name>
</gene>
<keyword evidence="1" id="KW-0472">Membrane</keyword>
<keyword evidence="1" id="KW-1133">Transmembrane helix</keyword>
<evidence type="ECO:0000256" key="1">
    <source>
        <dbReference type="SAM" id="Phobius"/>
    </source>
</evidence>